<feature type="region of interest" description="Disordered" evidence="1">
    <location>
        <begin position="24"/>
        <end position="62"/>
    </location>
</feature>
<dbReference type="PROSITE" id="PS51257">
    <property type="entry name" value="PROKAR_LIPOPROTEIN"/>
    <property type="match status" value="1"/>
</dbReference>
<feature type="compositionally biased region" description="Basic and acidic residues" evidence="1">
    <location>
        <begin position="39"/>
        <end position="49"/>
    </location>
</feature>
<dbReference type="InterPro" id="IPR002035">
    <property type="entry name" value="VWF_A"/>
</dbReference>
<keyword evidence="5" id="KW-1185">Reference proteome</keyword>
<evidence type="ECO:0000313" key="5">
    <source>
        <dbReference type="Proteomes" id="UP000199545"/>
    </source>
</evidence>
<dbReference type="Pfam" id="PF00092">
    <property type="entry name" value="VWA"/>
    <property type="match status" value="1"/>
</dbReference>
<dbReference type="SUPFAM" id="SSF53300">
    <property type="entry name" value="vWA-like"/>
    <property type="match status" value="1"/>
</dbReference>
<dbReference type="InterPro" id="IPR036465">
    <property type="entry name" value="vWFA_dom_sf"/>
</dbReference>
<evidence type="ECO:0000256" key="1">
    <source>
        <dbReference type="SAM" id="MobiDB-lite"/>
    </source>
</evidence>
<dbReference type="Proteomes" id="UP000199545">
    <property type="component" value="Unassembled WGS sequence"/>
</dbReference>
<dbReference type="EMBL" id="FORR01000014">
    <property type="protein sequence ID" value="SFJ62382.1"/>
    <property type="molecule type" value="Genomic_DNA"/>
</dbReference>
<dbReference type="RefSeq" id="WP_093230929.1">
    <property type="nucleotide sequence ID" value="NZ_FORR01000014.1"/>
</dbReference>
<keyword evidence="2" id="KW-0732">Signal</keyword>
<gene>
    <name evidence="4" type="ORF">SAMN05421852_11460</name>
</gene>
<dbReference type="PROSITE" id="PS50234">
    <property type="entry name" value="VWFA"/>
    <property type="match status" value="1"/>
</dbReference>
<feature type="signal peptide" evidence="2">
    <location>
        <begin position="1"/>
        <end position="20"/>
    </location>
</feature>
<dbReference type="Gene3D" id="3.40.50.410">
    <property type="entry name" value="von Willebrand factor, type A domain"/>
    <property type="match status" value="1"/>
</dbReference>
<name>A0A1I3SVY9_9BACL</name>
<feature type="compositionally biased region" description="Polar residues" evidence="1">
    <location>
        <begin position="24"/>
        <end position="36"/>
    </location>
</feature>
<proteinExistence type="predicted"/>
<sequence>MSVRYFFTLSLLFMLMGLTACSPPASSDSRQPSSPLKKTVLDQPKKPATDAKGMLQEGPGKWAGDKFEKYPLHKDLDHLPSKMKAEEAYAYLIRLLAEDYRPVKEKLDDFQPNLVPKLSKQPDKLEKKVNIAILLDASGSMAEYVQGVQKMKWAKDAIHHFVSKLPSNVSVSLRVYGHMGSSQEKDKEISCHSSELVYPLGTYQKEKFAQALHRFEPAGFTPLALSVREAGKDLPPNRANEQNLIYVVSDGEETCGGNPVAEAQKVHQSRTKAVVNVIGFAVNDQGQQALKKMAKAGGGVYTTVDSGPELNRYWQDEYTHLLFDWFGWRAENELEVILLAKEKKAELEKLVSPDLVLHGEDKKSLFYSLLIRENQRLVQAAYYLKQKGKLQEPEQLSRRIQDRYTKLDQFARQRFASFNQSIQKSKQQLLQTIQHRSS</sequence>
<dbReference type="SMART" id="SM00327">
    <property type="entry name" value="VWA"/>
    <property type="match status" value="1"/>
</dbReference>
<dbReference type="STRING" id="46223.SAMN05421852_11460"/>
<evidence type="ECO:0000256" key="2">
    <source>
        <dbReference type="SAM" id="SignalP"/>
    </source>
</evidence>
<dbReference type="OrthoDB" id="9783818at2"/>
<feature type="chain" id="PRO_5038436053" evidence="2">
    <location>
        <begin position="21"/>
        <end position="438"/>
    </location>
</feature>
<dbReference type="AlphaFoldDB" id="A0A1I3SVY9"/>
<accession>A0A1I3SVY9</accession>
<organism evidence="4 5">
    <name type="scientific">Thermoflavimicrobium dichotomicum</name>
    <dbReference type="NCBI Taxonomy" id="46223"/>
    <lineage>
        <taxon>Bacteria</taxon>
        <taxon>Bacillati</taxon>
        <taxon>Bacillota</taxon>
        <taxon>Bacilli</taxon>
        <taxon>Bacillales</taxon>
        <taxon>Thermoactinomycetaceae</taxon>
        <taxon>Thermoflavimicrobium</taxon>
    </lineage>
</organism>
<evidence type="ECO:0000259" key="3">
    <source>
        <dbReference type="PROSITE" id="PS50234"/>
    </source>
</evidence>
<reference evidence="4 5" key="1">
    <citation type="submission" date="2016-10" db="EMBL/GenBank/DDBJ databases">
        <authorList>
            <person name="de Groot N.N."/>
        </authorList>
    </citation>
    <scope>NUCLEOTIDE SEQUENCE [LARGE SCALE GENOMIC DNA]</scope>
    <source>
        <strain evidence="4 5">DSM 44778</strain>
    </source>
</reference>
<feature type="domain" description="VWFA" evidence="3">
    <location>
        <begin position="130"/>
        <end position="318"/>
    </location>
</feature>
<protein>
    <submittedName>
        <fullName evidence="4">Ca-activated chloride channel family protein</fullName>
    </submittedName>
</protein>
<evidence type="ECO:0000313" key="4">
    <source>
        <dbReference type="EMBL" id="SFJ62382.1"/>
    </source>
</evidence>